<feature type="region of interest" description="Disordered" evidence="5">
    <location>
        <begin position="131"/>
        <end position="177"/>
    </location>
</feature>
<name>A0A4X2LLR1_VOMUR</name>
<sequence>MAASTEQAWALFGAGVRAVLEAWPALQIAVENSFGGVHSREKALWLGGAVRDYFVQNADLEQDEVEDFLADIMSTEFDTLVEDGSLPQVSQQLRTMFRYCQSGEELLLREFIAQMGQKQMEVKAMKVQTVEQTNDNDPGQEEKIDGGTEEMEVTDSRETPALPYGAQAGPSAATSLASVGHEAAEDGWIVIQRKKKINSEVLSPAFKGHHSIPFTRLMDLPALPTFLPPYLESFPPFSTLASESLPSKLPGRLNQVMGFPFLVWTVWVLNHNKASVKVCRVKAACA</sequence>
<dbReference type="GeneID" id="114054049"/>
<keyword evidence="4" id="KW-0698">rRNA processing</keyword>
<dbReference type="Ensembl" id="ENSVURT00010029661.1">
    <property type="protein sequence ID" value="ENSVURP00010026044.1"/>
    <property type="gene ID" value="ENSVURG00010019960.1"/>
</dbReference>
<evidence type="ECO:0000313" key="6">
    <source>
        <dbReference type="Ensembl" id="ENSVURP00010026044.1"/>
    </source>
</evidence>
<reference evidence="7" key="1">
    <citation type="submission" date="2018-12" db="EMBL/GenBank/DDBJ databases">
        <authorList>
            <person name="Yazar S."/>
        </authorList>
    </citation>
    <scope>NUCLEOTIDE SEQUENCE [LARGE SCALE GENOMIC DNA]</scope>
</reference>
<dbReference type="Proteomes" id="UP000314987">
    <property type="component" value="Unassembled WGS sequence"/>
</dbReference>
<dbReference type="OMA" id="CKVRVNG"/>
<evidence type="ECO:0000256" key="1">
    <source>
        <dbReference type="ARBA" id="ARBA00002210"/>
    </source>
</evidence>
<accession>A0A4X2LLR1</accession>
<evidence type="ECO:0000256" key="2">
    <source>
        <dbReference type="ARBA" id="ARBA00006524"/>
    </source>
</evidence>
<reference evidence="6" key="3">
    <citation type="submission" date="2025-09" db="UniProtKB">
        <authorList>
            <consortium name="Ensembl"/>
        </authorList>
    </citation>
    <scope>IDENTIFICATION</scope>
</reference>
<dbReference type="PANTHER" id="PTHR21250">
    <property type="entry name" value="PRE-RRNA-PROCESSING PROTEIN TSR2 HOMOLOG"/>
    <property type="match status" value="1"/>
</dbReference>
<dbReference type="RefSeq" id="XP_027732918.1">
    <property type="nucleotide sequence ID" value="XM_027877117.1"/>
</dbReference>
<proteinExistence type="inferred from homology"/>
<reference evidence="6" key="2">
    <citation type="submission" date="2025-08" db="UniProtKB">
        <authorList>
            <consortium name="Ensembl"/>
        </authorList>
    </citation>
    <scope>IDENTIFICATION</scope>
</reference>
<comment type="function">
    <text evidence="1">May be involved in 20S pre-rRNA processing.</text>
</comment>
<comment type="similarity">
    <text evidence="2">Belongs to the TSR2 family.</text>
</comment>
<dbReference type="STRING" id="29139.ENSVURP00010026044"/>
<dbReference type="Pfam" id="PF10273">
    <property type="entry name" value="WGG"/>
    <property type="match status" value="1"/>
</dbReference>
<dbReference type="CTD" id="90121"/>
<evidence type="ECO:0000313" key="7">
    <source>
        <dbReference type="Proteomes" id="UP000314987"/>
    </source>
</evidence>
<organism evidence="6 7">
    <name type="scientific">Vombatus ursinus</name>
    <name type="common">Common wombat</name>
    <dbReference type="NCBI Taxonomy" id="29139"/>
    <lineage>
        <taxon>Eukaryota</taxon>
        <taxon>Metazoa</taxon>
        <taxon>Chordata</taxon>
        <taxon>Craniata</taxon>
        <taxon>Vertebrata</taxon>
        <taxon>Euteleostomi</taxon>
        <taxon>Mammalia</taxon>
        <taxon>Metatheria</taxon>
        <taxon>Diprotodontia</taxon>
        <taxon>Vombatidae</taxon>
        <taxon>Vombatus</taxon>
    </lineage>
</organism>
<dbReference type="OrthoDB" id="263560at2759"/>
<dbReference type="GO" id="GO:0006364">
    <property type="term" value="P:rRNA processing"/>
    <property type="evidence" value="ECO:0007669"/>
    <property type="project" value="UniProtKB-KW"/>
</dbReference>
<keyword evidence="7" id="KW-1185">Reference proteome</keyword>
<dbReference type="GeneTree" id="ENSGT00390000012692"/>
<evidence type="ECO:0000256" key="4">
    <source>
        <dbReference type="ARBA" id="ARBA00022552"/>
    </source>
</evidence>
<dbReference type="AlphaFoldDB" id="A0A4X2LLR1"/>
<dbReference type="InterPro" id="IPR019398">
    <property type="entry name" value="Pre-rRNA_process_TSR2"/>
</dbReference>
<protein>
    <recommendedName>
        <fullName evidence="3">Pre-rRNA-processing protein TSR2 homolog</fullName>
    </recommendedName>
</protein>
<evidence type="ECO:0000256" key="3">
    <source>
        <dbReference type="ARBA" id="ARBA00017551"/>
    </source>
</evidence>
<evidence type="ECO:0000256" key="5">
    <source>
        <dbReference type="SAM" id="MobiDB-lite"/>
    </source>
</evidence>
<gene>
    <name evidence="6" type="primary">TSR2</name>
</gene>